<gene>
    <name evidence="1" type="ORF">E2562_003664</name>
</gene>
<sequence length="69" mass="7215">MECRQGDGCCSTCSGDVAAGEGEEFTGGKSIDVTVIKSLNKVPMHVHGLGTAWEAKVPLDLKDHVADGR</sequence>
<comment type="caution">
    <text evidence="1">The sequence shown here is derived from an EMBL/GenBank/DDBJ whole genome shotgun (WGS) entry which is preliminary data.</text>
</comment>
<reference evidence="1 2" key="1">
    <citation type="submission" date="2019-11" db="EMBL/GenBank/DDBJ databases">
        <title>Whole genome sequence of Oryza granulata.</title>
        <authorList>
            <person name="Li W."/>
        </authorList>
    </citation>
    <scope>NUCLEOTIDE SEQUENCE [LARGE SCALE GENOMIC DNA]</scope>
    <source>
        <strain evidence="2">cv. Menghai</strain>
        <tissue evidence="1">Leaf</tissue>
    </source>
</reference>
<evidence type="ECO:0000313" key="1">
    <source>
        <dbReference type="EMBL" id="KAF0894780.1"/>
    </source>
</evidence>
<dbReference type="EMBL" id="SPHZ02000010">
    <property type="protein sequence ID" value="KAF0894780.1"/>
    <property type="molecule type" value="Genomic_DNA"/>
</dbReference>
<dbReference type="Proteomes" id="UP000479710">
    <property type="component" value="Unassembled WGS sequence"/>
</dbReference>
<protein>
    <submittedName>
        <fullName evidence="1">Uncharacterized protein</fullName>
    </submittedName>
</protein>
<keyword evidence="2" id="KW-1185">Reference proteome</keyword>
<dbReference type="AlphaFoldDB" id="A0A6G1C3L5"/>
<evidence type="ECO:0000313" key="2">
    <source>
        <dbReference type="Proteomes" id="UP000479710"/>
    </source>
</evidence>
<name>A0A6G1C3L5_9ORYZ</name>
<accession>A0A6G1C3L5</accession>
<proteinExistence type="predicted"/>
<organism evidence="1 2">
    <name type="scientific">Oryza meyeriana var. granulata</name>
    <dbReference type="NCBI Taxonomy" id="110450"/>
    <lineage>
        <taxon>Eukaryota</taxon>
        <taxon>Viridiplantae</taxon>
        <taxon>Streptophyta</taxon>
        <taxon>Embryophyta</taxon>
        <taxon>Tracheophyta</taxon>
        <taxon>Spermatophyta</taxon>
        <taxon>Magnoliopsida</taxon>
        <taxon>Liliopsida</taxon>
        <taxon>Poales</taxon>
        <taxon>Poaceae</taxon>
        <taxon>BOP clade</taxon>
        <taxon>Oryzoideae</taxon>
        <taxon>Oryzeae</taxon>
        <taxon>Oryzinae</taxon>
        <taxon>Oryza</taxon>
        <taxon>Oryza meyeriana</taxon>
    </lineage>
</organism>